<reference evidence="1 2" key="1">
    <citation type="submission" date="2018-07" db="EMBL/GenBank/DDBJ databases">
        <title>Genomic Encyclopedia of Type Strains, Phase IV (KMG-IV): sequencing the most valuable type-strain genomes for metagenomic binning, comparative biology and taxonomic classification.</title>
        <authorList>
            <person name="Goeker M."/>
        </authorList>
    </citation>
    <scope>NUCLEOTIDE SEQUENCE [LARGE SCALE GENOMIC DNA]</scope>
    <source>
        <strain evidence="1 2">DSM 21410</strain>
    </source>
</reference>
<name>A0A369A7I7_9FLAO</name>
<keyword evidence="2" id="KW-1185">Reference proteome</keyword>
<protein>
    <submittedName>
        <fullName evidence="1">Uncharacterized protein</fullName>
    </submittedName>
</protein>
<gene>
    <name evidence="1" type="ORF">DES35_101605</name>
</gene>
<sequence length="110" mass="12847">MKTILSQRSVQFLNKSIASQASQYNSPLTLAVQQLSMGNYSPLENYLKEKLLLIDDPDMRAQVIDNFFSKVKQLIQSLRHNAALEHDLYEIEKMEKAEVYLPILMKKFRR</sequence>
<organism evidence="1 2">
    <name type="scientific">Schleiferia thermophila</name>
    <dbReference type="NCBI Taxonomy" id="884107"/>
    <lineage>
        <taxon>Bacteria</taxon>
        <taxon>Pseudomonadati</taxon>
        <taxon>Bacteroidota</taxon>
        <taxon>Flavobacteriia</taxon>
        <taxon>Flavobacteriales</taxon>
        <taxon>Schleiferiaceae</taxon>
        <taxon>Schleiferia</taxon>
    </lineage>
</organism>
<evidence type="ECO:0000313" key="2">
    <source>
        <dbReference type="Proteomes" id="UP000253517"/>
    </source>
</evidence>
<dbReference type="AlphaFoldDB" id="A0A369A7I7"/>
<dbReference type="Proteomes" id="UP000253517">
    <property type="component" value="Unassembled WGS sequence"/>
</dbReference>
<dbReference type="RefSeq" id="WP_114365739.1">
    <property type="nucleotide sequence ID" value="NZ_BHZF01000001.1"/>
</dbReference>
<comment type="caution">
    <text evidence="1">The sequence shown here is derived from an EMBL/GenBank/DDBJ whole genome shotgun (WGS) entry which is preliminary data.</text>
</comment>
<evidence type="ECO:0000313" key="1">
    <source>
        <dbReference type="EMBL" id="RCX05320.1"/>
    </source>
</evidence>
<dbReference type="EMBL" id="QPJS01000001">
    <property type="protein sequence ID" value="RCX05320.1"/>
    <property type="molecule type" value="Genomic_DNA"/>
</dbReference>
<proteinExistence type="predicted"/>
<accession>A0A369A7I7</accession>